<keyword evidence="1" id="KW-0732">Signal</keyword>
<dbReference type="RefSeq" id="WP_189043068.1">
    <property type="nucleotide sequence ID" value="NZ_BMJQ01000002.1"/>
</dbReference>
<sequence length="162" mass="17011">MSRLPGLTLLLVSGLFIGCATAHAQDKPSVDAFLHSVYGRYKSGGKPIAPTDADAASIYAPALVKLFLADEKAVNGEVGVLEADPICACQDFDIRSVRISSHQSAPGRSDATARFNNLGTATVVRFELVAVDGNWRIADIDEDGVGLLSKALKDEIAAIAAQ</sequence>
<comment type="caution">
    <text evidence="3">The sequence shown here is derived from an EMBL/GenBank/DDBJ whole genome shotgun (WGS) entry which is preliminary data.</text>
</comment>
<dbReference type="Pfam" id="PF12883">
    <property type="entry name" value="DUF3828"/>
    <property type="match status" value="1"/>
</dbReference>
<evidence type="ECO:0000313" key="3">
    <source>
        <dbReference type="EMBL" id="GGF06265.1"/>
    </source>
</evidence>
<keyword evidence="4" id="KW-1185">Reference proteome</keyword>
<gene>
    <name evidence="3" type="ORF">GCM10011611_09730</name>
</gene>
<feature type="signal peptide" evidence="1">
    <location>
        <begin position="1"/>
        <end position="24"/>
    </location>
</feature>
<accession>A0A8J2YQ98</accession>
<dbReference type="AlphaFoldDB" id="A0A8J2YQ98"/>
<evidence type="ECO:0000313" key="4">
    <source>
        <dbReference type="Proteomes" id="UP000646365"/>
    </source>
</evidence>
<dbReference type="InterPro" id="IPR024289">
    <property type="entry name" value="DUF3828"/>
</dbReference>
<dbReference type="PROSITE" id="PS51257">
    <property type="entry name" value="PROKAR_LIPOPROTEIN"/>
    <property type="match status" value="1"/>
</dbReference>
<evidence type="ECO:0000259" key="2">
    <source>
        <dbReference type="Pfam" id="PF12883"/>
    </source>
</evidence>
<organism evidence="3 4">
    <name type="scientific">Aliidongia dinghuensis</name>
    <dbReference type="NCBI Taxonomy" id="1867774"/>
    <lineage>
        <taxon>Bacteria</taxon>
        <taxon>Pseudomonadati</taxon>
        <taxon>Pseudomonadota</taxon>
        <taxon>Alphaproteobacteria</taxon>
        <taxon>Rhodospirillales</taxon>
        <taxon>Dongiaceae</taxon>
        <taxon>Aliidongia</taxon>
    </lineage>
</organism>
<reference evidence="3" key="2">
    <citation type="submission" date="2020-09" db="EMBL/GenBank/DDBJ databases">
        <authorList>
            <person name="Sun Q."/>
            <person name="Zhou Y."/>
        </authorList>
    </citation>
    <scope>NUCLEOTIDE SEQUENCE</scope>
    <source>
        <strain evidence="3">CGMCC 1.15725</strain>
    </source>
</reference>
<reference evidence="3" key="1">
    <citation type="journal article" date="2014" name="Int. J. Syst. Evol. Microbiol.">
        <title>Complete genome sequence of Corynebacterium casei LMG S-19264T (=DSM 44701T), isolated from a smear-ripened cheese.</title>
        <authorList>
            <consortium name="US DOE Joint Genome Institute (JGI-PGF)"/>
            <person name="Walter F."/>
            <person name="Albersmeier A."/>
            <person name="Kalinowski J."/>
            <person name="Ruckert C."/>
        </authorList>
    </citation>
    <scope>NUCLEOTIDE SEQUENCE</scope>
    <source>
        <strain evidence="3">CGMCC 1.15725</strain>
    </source>
</reference>
<feature type="chain" id="PRO_5035254879" description="DUF3828 domain-containing protein" evidence="1">
    <location>
        <begin position="25"/>
        <end position="162"/>
    </location>
</feature>
<dbReference type="Proteomes" id="UP000646365">
    <property type="component" value="Unassembled WGS sequence"/>
</dbReference>
<name>A0A8J2YQ98_9PROT</name>
<feature type="domain" description="DUF3828" evidence="2">
    <location>
        <begin position="49"/>
        <end position="143"/>
    </location>
</feature>
<dbReference type="EMBL" id="BMJQ01000002">
    <property type="protein sequence ID" value="GGF06265.1"/>
    <property type="molecule type" value="Genomic_DNA"/>
</dbReference>
<evidence type="ECO:0000256" key="1">
    <source>
        <dbReference type="SAM" id="SignalP"/>
    </source>
</evidence>
<protein>
    <recommendedName>
        <fullName evidence="2">DUF3828 domain-containing protein</fullName>
    </recommendedName>
</protein>
<proteinExistence type="predicted"/>